<dbReference type="InterPro" id="IPR036259">
    <property type="entry name" value="MFS_trans_sf"/>
</dbReference>
<dbReference type="PANTHER" id="PTHR11662:SF415">
    <property type="entry name" value="AT30085P-RELATED"/>
    <property type="match status" value="1"/>
</dbReference>
<keyword evidence="4 6" id="KW-0472">Membrane</keyword>
<dbReference type="PROSITE" id="PS50850">
    <property type="entry name" value="MFS"/>
    <property type="match status" value="1"/>
</dbReference>
<evidence type="ECO:0000256" key="5">
    <source>
        <dbReference type="SAM" id="MobiDB-lite"/>
    </source>
</evidence>
<dbReference type="Proteomes" id="UP001153292">
    <property type="component" value="Chromosome 10"/>
</dbReference>
<evidence type="ECO:0000259" key="7">
    <source>
        <dbReference type="PROSITE" id="PS50850"/>
    </source>
</evidence>
<feature type="transmembrane region" description="Helical" evidence="6">
    <location>
        <begin position="470"/>
        <end position="491"/>
    </location>
</feature>
<sequence>MDEQETPAQAHKLLGQNTRNFPNTPDNALTRTLRSCCVIPQRYILGVMGLLGVCNAYTMRVCLNLAITQMVNRTKAANASLAGSFDEDTCPNDPILNSTTAMSLEKPYAIFDWDEKTQGLILSGFYYGYAATQVPGGYLAEKFGGKWTLGVGLLSTALFTFLTPIVIRSTGAIGLFILRVLQGMGEGPTMPALMIMLARWVPPHERSFQGALVFGGAQIGNIFGSFMSGILLADGRDWAYVFYFFGGFGIFWFCLWSLLCYSTPNVHPYISKAELSYLNKNVTTADTTTTKDPVPWKAILRSAPAWALVCAAVGHDWGYYTMVTDLPKYSHDVLKFNIATTGTLTALPYIAMWICSFIFGYVCDLCIKKGWHTIKTGRIIHTTIAATGPAICIILASYAGCDRTAAMVYFVVSMALMGGFYSGMKVNALDLAPNYAGSLTSLVNTTSTFAGIATPYLIGLMTPNSTLSEWRAAFWVCFAVLVGTNVVYIIWADGKQQWWDDVRQFGYPDDWKHGLLIKEEIPVQPESIKLNKRDQSDG</sequence>
<proteinExistence type="predicted"/>
<name>A0ABN8AQU1_CHISP</name>
<keyword evidence="3 6" id="KW-1133">Transmembrane helix</keyword>
<dbReference type="InterPro" id="IPR050382">
    <property type="entry name" value="MFS_Na/Anion_cotransporter"/>
</dbReference>
<evidence type="ECO:0000313" key="8">
    <source>
        <dbReference type="EMBL" id="CAH0397951.1"/>
    </source>
</evidence>
<feature type="transmembrane region" description="Helical" evidence="6">
    <location>
        <begin position="346"/>
        <end position="367"/>
    </location>
</feature>
<feature type="transmembrane region" description="Helical" evidence="6">
    <location>
        <begin position="435"/>
        <end position="458"/>
    </location>
</feature>
<feature type="transmembrane region" description="Helical" evidence="6">
    <location>
        <begin position="238"/>
        <end position="261"/>
    </location>
</feature>
<keyword evidence="2 6" id="KW-0812">Transmembrane</keyword>
<accession>A0ABN8AQU1</accession>
<keyword evidence="9" id="KW-1185">Reference proteome</keyword>
<protein>
    <recommendedName>
        <fullName evidence="7">Major facilitator superfamily (MFS) profile domain-containing protein</fullName>
    </recommendedName>
</protein>
<dbReference type="Gene3D" id="1.20.1250.20">
    <property type="entry name" value="MFS general substrate transporter like domains"/>
    <property type="match status" value="2"/>
</dbReference>
<evidence type="ECO:0000313" key="9">
    <source>
        <dbReference type="Proteomes" id="UP001153292"/>
    </source>
</evidence>
<evidence type="ECO:0000256" key="2">
    <source>
        <dbReference type="ARBA" id="ARBA00022692"/>
    </source>
</evidence>
<dbReference type="InterPro" id="IPR011701">
    <property type="entry name" value="MFS"/>
</dbReference>
<feature type="transmembrane region" description="Helical" evidence="6">
    <location>
        <begin position="173"/>
        <end position="198"/>
    </location>
</feature>
<evidence type="ECO:0000256" key="4">
    <source>
        <dbReference type="ARBA" id="ARBA00023136"/>
    </source>
</evidence>
<reference evidence="8" key="1">
    <citation type="submission" date="2021-12" db="EMBL/GenBank/DDBJ databases">
        <authorList>
            <person name="King R."/>
        </authorList>
    </citation>
    <scope>NUCLEOTIDE SEQUENCE</scope>
</reference>
<evidence type="ECO:0000256" key="6">
    <source>
        <dbReference type="SAM" id="Phobius"/>
    </source>
</evidence>
<organism evidence="8 9">
    <name type="scientific">Chilo suppressalis</name>
    <name type="common">Asiatic rice borer moth</name>
    <dbReference type="NCBI Taxonomy" id="168631"/>
    <lineage>
        <taxon>Eukaryota</taxon>
        <taxon>Metazoa</taxon>
        <taxon>Ecdysozoa</taxon>
        <taxon>Arthropoda</taxon>
        <taxon>Hexapoda</taxon>
        <taxon>Insecta</taxon>
        <taxon>Pterygota</taxon>
        <taxon>Neoptera</taxon>
        <taxon>Endopterygota</taxon>
        <taxon>Lepidoptera</taxon>
        <taxon>Glossata</taxon>
        <taxon>Ditrysia</taxon>
        <taxon>Pyraloidea</taxon>
        <taxon>Crambidae</taxon>
        <taxon>Crambinae</taxon>
        <taxon>Chilo</taxon>
    </lineage>
</organism>
<dbReference type="CDD" id="cd17318">
    <property type="entry name" value="MFS_SLC17"/>
    <property type="match status" value="1"/>
</dbReference>
<evidence type="ECO:0000256" key="3">
    <source>
        <dbReference type="ARBA" id="ARBA00022989"/>
    </source>
</evidence>
<gene>
    <name evidence="8" type="ORF">CHILSU_LOCUS1053</name>
</gene>
<feature type="domain" description="Major facilitator superfamily (MFS) profile" evidence="7">
    <location>
        <begin position="72"/>
        <end position="496"/>
    </location>
</feature>
<feature type="region of interest" description="Disordered" evidence="5">
    <location>
        <begin position="1"/>
        <end position="21"/>
    </location>
</feature>
<feature type="transmembrane region" description="Helical" evidence="6">
    <location>
        <begin position="406"/>
        <end position="423"/>
    </location>
</feature>
<dbReference type="PANTHER" id="PTHR11662">
    <property type="entry name" value="SOLUTE CARRIER FAMILY 17"/>
    <property type="match status" value="1"/>
</dbReference>
<feature type="transmembrane region" description="Helical" evidence="6">
    <location>
        <begin position="147"/>
        <end position="167"/>
    </location>
</feature>
<dbReference type="InterPro" id="IPR020846">
    <property type="entry name" value="MFS_dom"/>
</dbReference>
<dbReference type="EMBL" id="OU963903">
    <property type="protein sequence ID" value="CAH0397951.1"/>
    <property type="molecule type" value="Genomic_DNA"/>
</dbReference>
<feature type="transmembrane region" description="Helical" evidence="6">
    <location>
        <begin position="210"/>
        <end position="232"/>
    </location>
</feature>
<comment type="subcellular location">
    <subcellularLocation>
        <location evidence="1">Membrane</location>
        <topology evidence="1">Multi-pass membrane protein</topology>
    </subcellularLocation>
</comment>
<feature type="transmembrane region" description="Helical" evidence="6">
    <location>
        <begin position="379"/>
        <end position="400"/>
    </location>
</feature>
<evidence type="ECO:0000256" key="1">
    <source>
        <dbReference type="ARBA" id="ARBA00004141"/>
    </source>
</evidence>
<dbReference type="SUPFAM" id="SSF103473">
    <property type="entry name" value="MFS general substrate transporter"/>
    <property type="match status" value="1"/>
</dbReference>
<dbReference type="Pfam" id="PF07690">
    <property type="entry name" value="MFS_1"/>
    <property type="match status" value="1"/>
</dbReference>